<proteinExistence type="predicted"/>
<evidence type="ECO:0000313" key="2">
    <source>
        <dbReference type="EMBL" id="KAJ1111339.1"/>
    </source>
</evidence>
<protein>
    <submittedName>
        <fullName evidence="2">Uncharacterized protein</fullName>
    </submittedName>
</protein>
<dbReference type="AlphaFoldDB" id="A0AAV7N801"/>
<name>A0AAV7N801_PLEWA</name>
<comment type="caution">
    <text evidence="2">The sequence shown here is derived from an EMBL/GenBank/DDBJ whole genome shotgun (WGS) entry which is preliminary data.</text>
</comment>
<sequence>MARGSPASAGMDAECAGAWAGRSGRPEPTALRLEPGIVRAHLRGARAPGGPPGRSIRRGTARTYFPGPLLIRALCVPGPGPGVAACWWRSPRPTMEN</sequence>
<keyword evidence="3" id="KW-1185">Reference proteome</keyword>
<accession>A0AAV7N801</accession>
<dbReference type="Proteomes" id="UP001066276">
    <property type="component" value="Chromosome 9"/>
</dbReference>
<feature type="region of interest" description="Disordered" evidence="1">
    <location>
        <begin position="1"/>
        <end position="28"/>
    </location>
</feature>
<gene>
    <name evidence="2" type="ORF">NDU88_008675</name>
</gene>
<reference evidence="2" key="1">
    <citation type="journal article" date="2022" name="bioRxiv">
        <title>Sequencing and chromosome-scale assembly of the giantPleurodeles waltlgenome.</title>
        <authorList>
            <person name="Brown T."/>
            <person name="Elewa A."/>
            <person name="Iarovenko S."/>
            <person name="Subramanian E."/>
            <person name="Araus A.J."/>
            <person name="Petzold A."/>
            <person name="Susuki M."/>
            <person name="Suzuki K.-i.T."/>
            <person name="Hayashi T."/>
            <person name="Toyoda A."/>
            <person name="Oliveira C."/>
            <person name="Osipova E."/>
            <person name="Leigh N.D."/>
            <person name="Simon A."/>
            <person name="Yun M.H."/>
        </authorList>
    </citation>
    <scope>NUCLEOTIDE SEQUENCE</scope>
    <source>
        <strain evidence="2">20211129_DDA</strain>
        <tissue evidence="2">Liver</tissue>
    </source>
</reference>
<organism evidence="2 3">
    <name type="scientific">Pleurodeles waltl</name>
    <name type="common">Iberian ribbed newt</name>
    <dbReference type="NCBI Taxonomy" id="8319"/>
    <lineage>
        <taxon>Eukaryota</taxon>
        <taxon>Metazoa</taxon>
        <taxon>Chordata</taxon>
        <taxon>Craniata</taxon>
        <taxon>Vertebrata</taxon>
        <taxon>Euteleostomi</taxon>
        <taxon>Amphibia</taxon>
        <taxon>Batrachia</taxon>
        <taxon>Caudata</taxon>
        <taxon>Salamandroidea</taxon>
        <taxon>Salamandridae</taxon>
        <taxon>Pleurodelinae</taxon>
        <taxon>Pleurodeles</taxon>
    </lineage>
</organism>
<evidence type="ECO:0000313" key="3">
    <source>
        <dbReference type="Proteomes" id="UP001066276"/>
    </source>
</evidence>
<dbReference type="EMBL" id="JANPWB010000013">
    <property type="protein sequence ID" value="KAJ1111339.1"/>
    <property type="molecule type" value="Genomic_DNA"/>
</dbReference>
<evidence type="ECO:0000256" key="1">
    <source>
        <dbReference type="SAM" id="MobiDB-lite"/>
    </source>
</evidence>